<name>A0A060RBE6_9BACT</name>
<sequence>MKRKFSLTHFIVSMLRFDFERILTFGYISKHPHRQLIFGYLSYIVVGTLLLCLPFMTSTNVGFLDHIFSATSAVSTTGLSTVDVSSAYTFSGKLVILLLIQLGGLGYMTMSCFVMFSLTKHFTIIKKGIIAAEFTMPGGITAKNLVKSVVGFTFFFEVIGALLLYFLFADKGVENPVGTAIFHSVSAFCTAGFSTFSDSLMQFRDDWGVNLVVIVLSYAGAMGFIVMHDLWQKITTRGYKITFTSKVIVLVTLALSALATTQMFFFEPSLLQYPASERFLMSLFQSMSALTTVGFNTINIGGLIPITLLSLTMIMYFGASPSGTGGGLKTTTLTATMAFVKSKLGQNRDVTLFGRTLPTYRIDTALATFVLYTAVICLSSLILTATEDFDYLVILFESASALGTVGLSTGITPELSSEGKLVLIVVMFIGRVGVLTFGFSMLHRMKQRTTQITKQDDLAV</sequence>
<keyword evidence="7 8" id="KW-0472">Membrane</keyword>
<accession>A0A060RBE6</accession>
<dbReference type="GO" id="GO:0030001">
    <property type="term" value="P:metal ion transport"/>
    <property type="evidence" value="ECO:0007669"/>
    <property type="project" value="UniProtKB-ARBA"/>
</dbReference>
<evidence type="ECO:0000256" key="6">
    <source>
        <dbReference type="ARBA" id="ARBA00023065"/>
    </source>
</evidence>
<evidence type="ECO:0000313" key="9">
    <source>
        <dbReference type="EMBL" id="CDN30719.1"/>
    </source>
</evidence>
<feature type="transmembrane region" description="Helical" evidence="8">
    <location>
        <begin position="247"/>
        <end position="266"/>
    </location>
</feature>
<keyword evidence="5 8" id="KW-1133">Transmembrane helix</keyword>
<evidence type="ECO:0000256" key="2">
    <source>
        <dbReference type="ARBA" id="ARBA00022448"/>
    </source>
</evidence>
<dbReference type="GO" id="GO:0005886">
    <property type="term" value="C:plasma membrane"/>
    <property type="evidence" value="ECO:0007669"/>
    <property type="project" value="UniProtKB-SubCell"/>
</dbReference>
<dbReference type="InterPro" id="IPR003445">
    <property type="entry name" value="Cat_transpt"/>
</dbReference>
<dbReference type="PATRIC" id="fig|1433126.3.peg.611"/>
<dbReference type="STRING" id="1433126.BN938_0614"/>
<dbReference type="OrthoDB" id="9810952at2"/>
<dbReference type="GO" id="GO:0008324">
    <property type="term" value="F:monoatomic cation transmembrane transporter activity"/>
    <property type="evidence" value="ECO:0007669"/>
    <property type="project" value="InterPro"/>
</dbReference>
<dbReference type="eggNOG" id="COG0168">
    <property type="taxonomic scope" value="Bacteria"/>
</dbReference>
<dbReference type="Proteomes" id="UP000027616">
    <property type="component" value="Chromosome I"/>
</dbReference>
<feature type="transmembrane region" description="Helical" evidence="8">
    <location>
        <begin position="391"/>
        <end position="409"/>
    </location>
</feature>
<dbReference type="EMBL" id="HG934468">
    <property type="protein sequence ID" value="CDN30719.1"/>
    <property type="molecule type" value="Genomic_DNA"/>
</dbReference>
<dbReference type="PANTHER" id="PTHR32024:SF1">
    <property type="entry name" value="KTR SYSTEM POTASSIUM UPTAKE PROTEIN B"/>
    <property type="match status" value="1"/>
</dbReference>
<proteinExistence type="predicted"/>
<keyword evidence="3" id="KW-1003">Cell membrane</keyword>
<evidence type="ECO:0000256" key="7">
    <source>
        <dbReference type="ARBA" id="ARBA00023136"/>
    </source>
</evidence>
<gene>
    <name evidence="9" type="ORF">BN938_0614</name>
</gene>
<evidence type="ECO:0000313" key="10">
    <source>
        <dbReference type="Proteomes" id="UP000027616"/>
    </source>
</evidence>
<feature type="transmembrane region" description="Helical" evidence="8">
    <location>
        <begin position="37"/>
        <end position="56"/>
    </location>
</feature>
<feature type="transmembrane region" description="Helical" evidence="8">
    <location>
        <begin position="207"/>
        <end position="226"/>
    </location>
</feature>
<keyword evidence="10" id="KW-1185">Reference proteome</keyword>
<dbReference type="PANTHER" id="PTHR32024">
    <property type="entry name" value="TRK SYSTEM POTASSIUM UPTAKE PROTEIN TRKG-RELATED"/>
    <property type="match status" value="1"/>
</dbReference>
<dbReference type="AlphaFoldDB" id="A0A060RBE6"/>
<keyword evidence="6" id="KW-0406">Ion transport</keyword>
<organism evidence="9 10">
    <name type="scientific">Mucinivorans hirudinis</name>
    <dbReference type="NCBI Taxonomy" id="1433126"/>
    <lineage>
        <taxon>Bacteria</taxon>
        <taxon>Pseudomonadati</taxon>
        <taxon>Bacteroidota</taxon>
        <taxon>Bacteroidia</taxon>
        <taxon>Bacteroidales</taxon>
        <taxon>Rikenellaceae</taxon>
        <taxon>Mucinivorans</taxon>
    </lineage>
</organism>
<feature type="transmembrane region" description="Helical" evidence="8">
    <location>
        <begin position="94"/>
        <end position="118"/>
    </location>
</feature>
<feature type="transmembrane region" description="Helical" evidence="8">
    <location>
        <begin position="421"/>
        <end position="442"/>
    </location>
</feature>
<protein>
    <submittedName>
        <fullName evidence="9">Potassium uptake protein KtrB</fullName>
    </submittedName>
</protein>
<comment type="subcellular location">
    <subcellularLocation>
        <location evidence="1">Cell membrane</location>
        <topology evidence="1">Multi-pass membrane protein</topology>
    </subcellularLocation>
</comment>
<feature type="transmembrane region" description="Helical" evidence="8">
    <location>
        <begin position="365"/>
        <end position="384"/>
    </location>
</feature>
<evidence type="ECO:0000256" key="5">
    <source>
        <dbReference type="ARBA" id="ARBA00022989"/>
    </source>
</evidence>
<dbReference type="Pfam" id="PF02386">
    <property type="entry name" value="TrkH"/>
    <property type="match status" value="1"/>
</dbReference>
<evidence type="ECO:0000256" key="1">
    <source>
        <dbReference type="ARBA" id="ARBA00004651"/>
    </source>
</evidence>
<dbReference type="KEGG" id="rbc:BN938_0614"/>
<evidence type="ECO:0000256" key="4">
    <source>
        <dbReference type="ARBA" id="ARBA00022692"/>
    </source>
</evidence>
<keyword evidence="4 8" id="KW-0812">Transmembrane</keyword>
<dbReference type="HOGENOM" id="CLU_026429_0_1_10"/>
<feature type="transmembrane region" description="Helical" evidence="8">
    <location>
        <begin position="149"/>
        <end position="168"/>
    </location>
</feature>
<keyword evidence="2" id="KW-0813">Transport</keyword>
<evidence type="ECO:0000256" key="3">
    <source>
        <dbReference type="ARBA" id="ARBA00022475"/>
    </source>
</evidence>
<reference evidence="9 10" key="1">
    <citation type="journal article" date="2015" name="Genome Announc.">
        <title>Complete Genome Sequence of the Novel Leech Symbiont Mucinivorans hirudinis M3T.</title>
        <authorList>
            <person name="Nelson M.C."/>
            <person name="Bomar L."/>
            <person name="Graf J."/>
        </authorList>
    </citation>
    <scope>NUCLEOTIDE SEQUENCE [LARGE SCALE GENOMIC DNA]</scope>
    <source>
        <strain evidence="10">M3</strain>
    </source>
</reference>
<evidence type="ECO:0000256" key="8">
    <source>
        <dbReference type="SAM" id="Phobius"/>
    </source>
</evidence>